<dbReference type="AlphaFoldDB" id="A0A914VVS2"/>
<evidence type="ECO:0000259" key="2">
    <source>
        <dbReference type="PROSITE" id="PS50878"/>
    </source>
</evidence>
<dbReference type="InterPro" id="IPR000477">
    <property type="entry name" value="RT_dom"/>
</dbReference>
<name>A0A914VVS2_9BILA</name>
<accession>A0A914VVS2</accession>
<dbReference type="SUPFAM" id="SSF56219">
    <property type="entry name" value="DNase I-like"/>
    <property type="match status" value="1"/>
</dbReference>
<feature type="domain" description="Reverse transcriptase" evidence="2">
    <location>
        <begin position="397"/>
        <end position="660"/>
    </location>
</feature>
<evidence type="ECO:0000313" key="3">
    <source>
        <dbReference type="Proteomes" id="UP000887566"/>
    </source>
</evidence>
<dbReference type="PANTHER" id="PTHR47027">
    <property type="entry name" value="REVERSE TRANSCRIPTASE DOMAIN-CONTAINING PROTEIN"/>
    <property type="match status" value="1"/>
</dbReference>
<feature type="compositionally biased region" description="Low complexity" evidence="1">
    <location>
        <begin position="250"/>
        <end position="262"/>
    </location>
</feature>
<keyword evidence="3" id="KW-1185">Reference proteome</keyword>
<dbReference type="InterPro" id="IPR043502">
    <property type="entry name" value="DNA/RNA_pol_sf"/>
</dbReference>
<evidence type="ECO:0000256" key="1">
    <source>
        <dbReference type="SAM" id="MobiDB-lite"/>
    </source>
</evidence>
<dbReference type="InterPro" id="IPR005135">
    <property type="entry name" value="Endo/exonuclease/phosphatase"/>
</dbReference>
<reference evidence="4" key="1">
    <citation type="submission" date="2022-11" db="UniProtKB">
        <authorList>
            <consortium name="WormBaseParasite"/>
        </authorList>
    </citation>
    <scope>IDENTIFICATION</scope>
</reference>
<dbReference type="Proteomes" id="UP000887566">
    <property type="component" value="Unplaced"/>
</dbReference>
<evidence type="ECO:0000313" key="4">
    <source>
        <dbReference type="WBParaSite" id="PSAMB.scaffold2484size22942.g18062.t1"/>
    </source>
</evidence>
<dbReference type="CDD" id="cd01650">
    <property type="entry name" value="RT_nLTR_like"/>
    <property type="match status" value="1"/>
</dbReference>
<dbReference type="Gene3D" id="3.60.10.10">
    <property type="entry name" value="Endonuclease/exonuclease/phosphatase"/>
    <property type="match status" value="1"/>
</dbReference>
<protein>
    <submittedName>
        <fullName evidence="4">Reverse transcriptase domain-containing protein</fullName>
    </submittedName>
</protein>
<dbReference type="InterPro" id="IPR036691">
    <property type="entry name" value="Endo/exonu/phosph_ase_sf"/>
</dbReference>
<feature type="region of interest" description="Disordered" evidence="1">
    <location>
        <begin position="244"/>
        <end position="265"/>
    </location>
</feature>
<proteinExistence type="predicted"/>
<dbReference type="PANTHER" id="PTHR47027:SF20">
    <property type="entry name" value="REVERSE TRANSCRIPTASE-LIKE PROTEIN WITH RNA-DIRECTED DNA POLYMERASE DOMAIN"/>
    <property type="match status" value="1"/>
</dbReference>
<dbReference type="CDD" id="cd09076">
    <property type="entry name" value="L1-EN"/>
    <property type="match status" value="1"/>
</dbReference>
<dbReference type="Pfam" id="PF03372">
    <property type="entry name" value="Exo_endo_phos"/>
    <property type="match status" value="1"/>
</dbReference>
<dbReference type="GO" id="GO:0003824">
    <property type="term" value="F:catalytic activity"/>
    <property type="evidence" value="ECO:0007669"/>
    <property type="project" value="InterPro"/>
</dbReference>
<dbReference type="PROSITE" id="PS50878">
    <property type="entry name" value="RT_POL"/>
    <property type="match status" value="1"/>
</dbReference>
<dbReference type="WBParaSite" id="PSAMB.scaffold2484size22942.g18062.t1">
    <property type="protein sequence ID" value="PSAMB.scaffold2484size22942.g18062.t1"/>
    <property type="gene ID" value="PSAMB.scaffold2484size22942.g18062"/>
</dbReference>
<sequence>MFPSLYVCTYNARSIATRQRLTAFEEEIRNVKFDIIGIAETRLSGSKRVDLPSGYTIYQGGKPRRAHLCRIIELTLQLRGRCMLRLIQIHAPHAGNPDATYDDFLNELADLLHAQRSMTTIMLGDFNAVIGSQQPGKHFVGPHSASERNARGDLLHDFCESQKLFAMNSFFCKGRTRRWTWLSPNNQTFNEIDFLLTPDRCYISDVNVLAKFDASSDHPLVKPHSTTSPAAPTLLDVPLASLHPSSTNWRSSSKPPSAFSSRPARRPRYAKLNKTLHKALTTDLHAHYLHVLEQAIAANHRHRARSKLTTGWTQVVHLCRRDGQHTMTTAEAAALVHTFYSDLYCYANGPFIYTPSSSVARAEPLSSNKVFQVLAQLKSQGAAGPHLALPLCLLFNDMLTDDVIPPMLATTRTILLHKKGNTMDIGNYRPISLLLVLYKSLMKVISWRIEAAVEHRLPSNQAGFHKGYSMLDHLHAVNMAIITCREYNLRLSMLFINFQKAFDTIEFCAIWNLLAHYGVDSSIIKVIKKLYASPSSIVTFASSEVAIDVQRGVWQGKTLSPNLFVLCLQHALDSIDWAQRGLKVGDQRLPYLAYTNNIILLTHDIDELQSMANNLSTACAALGLKVNVTKTKWLSTEDAQHQLHLRGKMIKCVTSFVYLG</sequence>
<organism evidence="3 4">
    <name type="scientific">Plectus sambesii</name>
    <dbReference type="NCBI Taxonomy" id="2011161"/>
    <lineage>
        <taxon>Eukaryota</taxon>
        <taxon>Metazoa</taxon>
        <taxon>Ecdysozoa</taxon>
        <taxon>Nematoda</taxon>
        <taxon>Chromadorea</taxon>
        <taxon>Plectida</taxon>
        <taxon>Plectina</taxon>
        <taxon>Plectoidea</taxon>
        <taxon>Plectidae</taxon>
        <taxon>Plectus</taxon>
    </lineage>
</organism>
<dbReference type="Pfam" id="PF00078">
    <property type="entry name" value="RVT_1"/>
    <property type="match status" value="1"/>
</dbReference>
<dbReference type="SUPFAM" id="SSF56672">
    <property type="entry name" value="DNA/RNA polymerases"/>
    <property type="match status" value="1"/>
</dbReference>